<name>A0A5P1FPR3_ASPOF</name>
<evidence type="ECO:0000313" key="2">
    <source>
        <dbReference type="EMBL" id="ONK80218.1"/>
    </source>
</evidence>
<protein>
    <submittedName>
        <fullName evidence="2">Uncharacterized protein</fullName>
    </submittedName>
</protein>
<dbReference type="Gramene" id="ONK80218">
    <property type="protein sequence ID" value="ONK80218"/>
    <property type="gene ID" value="A4U43_C01F15230"/>
</dbReference>
<dbReference type="AlphaFoldDB" id="A0A5P1FPR3"/>
<reference evidence="3" key="1">
    <citation type="journal article" date="2017" name="Nat. Commun.">
        <title>The asparagus genome sheds light on the origin and evolution of a young Y chromosome.</title>
        <authorList>
            <person name="Harkess A."/>
            <person name="Zhou J."/>
            <person name="Xu C."/>
            <person name="Bowers J.E."/>
            <person name="Van der Hulst R."/>
            <person name="Ayyampalayam S."/>
            <person name="Mercati F."/>
            <person name="Riccardi P."/>
            <person name="McKain M.R."/>
            <person name="Kakrana A."/>
            <person name="Tang H."/>
            <person name="Ray J."/>
            <person name="Groenendijk J."/>
            <person name="Arikit S."/>
            <person name="Mathioni S.M."/>
            <person name="Nakano M."/>
            <person name="Shan H."/>
            <person name="Telgmann-Rauber A."/>
            <person name="Kanno A."/>
            <person name="Yue Z."/>
            <person name="Chen H."/>
            <person name="Li W."/>
            <person name="Chen Y."/>
            <person name="Xu X."/>
            <person name="Zhang Y."/>
            <person name="Luo S."/>
            <person name="Chen H."/>
            <person name="Gao J."/>
            <person name="Mao Z."/>
            <person name="Pires J.C."/>
            <person name="Luo M."/>
            <person name="Kudrna D."/>
            <person name="Wing R.A."/>
            <person name="Meyers B.C."/>
            <person name="Yi K."/>
            <person name="Kong H."/>
            <person name="Lavrijsen P."/>
            <person name="Sunseri F."/>
            <person name="Falavigna A."/>
            <person name="Ye Y."/>
            <person name="Leebens-Mack J.H."/>
            <person name="Chen G."/>
        </authorList>
    </citation>
    <scope>NUCLEOTIDE SEQUENCE [LARGE SCALE GENOMIC DNA]</scope>
    <source>
        <strain evidence="3">cv. DH0086</strain>
    </source>
</reference>
<gene>
    <name evidence="2" type="ORF">A4U43_C01F15230</name>
</gene>
<evidence type="ECO:0000313" key="3">
    <source>
        <dbReference type="Proteomes" id="UP000243459"/>
    </source>
</evidence>
<dbReference type="EMBL" id="CM007381">
    <property type="protein sequence ID" value="ONK80218.1"/>
    <property type="molecule type" value="Genomic_DNA"/>
</dbReference>
<sequence length="97" mass="10731">MAYKLAPKEVARAPPVDFISDNSIPHDVGDIEIEMEFPLGDELPPPDFTDVDIEREGPQLGEVPLTEEVPPPDVNDIDTEREGPPRSEDPRSPSNRS</sequence>
<organism evidence="2 3">
    <name type="scientific">Asparagus officinalis</name>
    <name type="common">Garden asparagus</name>
    <dbReference type="NCBI Taxonomy" id="4686"/>
    <lineage>
        <taxon>Eukaryota</taxon>
        <taxon>Viridiplantae</taxon>
        <taxon>Streptophyta</taxon>
        <taxon>Embryophyta</taxon>
        <taxon>Tracheophyta</taxon>
        <taxon>Spermatophyta</taxon>
        <taxon>Magnoliopsida</taxon>
        <taxon>Liliopsida</taxon>
        <taxon>Asparagales</taxon>
        <taxon>Asparagaceae</taxon>
        <taxon>Asparagoideae</taxon>
        <taxon>Asparagus</taxon>
    </lineage>
</organism>
<feature type="compositionally biased region" description="Basic and acidic residues" evidence="1">
    <location>
        <begin position="78"/>
        <end position="91"/>
    </location>
</feature>
<evidence type="ECO:0000256" key="1">
    <source>
        <dbReference type="SAM" id="MobiDB-lite"/>
    </source>
</evidence>
<proteinExistence type="predicted"/>
<dbReference type="Proteomes" id="UP000243459">
    <property type="component" value="Chromosome 1"/>
</dbReference>
<keyword evidence="3" id="KW-1185">Reference proteome</keyword>
<feature type="region of interest" description="Disordered" evidence="1">
    <location>
        <begin position="38"/>
        <end position="97"/>
    </location>
</feature>
<accession>A0A5P1FPR3</accession>